<gene>
    <name evidence="1" type="ORF">FRC54_05125</name>
</gene>
<name>A0A6N7IY86_9FIRM</name>
<organism evidence="1 2">
    <name type="scientific">Candidatus Weimeria bifida</name>
    <dbReference type="NCBI Taxonomy" id="2599074"/>
    <lineage>
        <taxon>Bacteria</taxon>
        <taxon>Bacillati</taxon>
        <taxon>Bacillota</taxon>
        <taxon>Clostridia</taxon>
        <taxon>Lachnospirales</taxon>
        <taxon>Lachnospiraceae</taxon>
        <taxon>Candidatus Weimeria</taxon>
    </lineage>
</organism>
<dbReference type="EMBL" id="VOGC01000004">
    <property type="protein sequence ID" value="MQN01314.1"/>
    <property type="molecule type" value="Genomic_DNA"/>
</dbReference>
<accession>A0A6N7IY86</accession>
<evidence type="ECO:0000313" key="1">
    <source>
        <dbReference type="EMBL" id="MQN01314.1"/>
    </source>
</evidence>
<protein>
    <submittedName>
        <fullName evidence="1">DUF5104 domain-containing protein</fullName>
    </submittedName>
</protein>
<dbReference type="Gene3D" id="3.10.450.50">
    <property type="match status" value="1"/>
</dbReference>
<keyword evidence="2" id="KW-1185">Reference proteome</keyword>
<proteinExistence type="predicted"/>
<dbReference type="Proteomes" id="UP000460257">
    <property type="component" value="Unassembled WGS sequence"/>
</dbReference>
<reference evidence="1" key="1">
    <citation type="journal article" date="2020" name="Appl. Environ. Microbiol.">
        <title>Medium-Chain Fatty Acid Synthesis by 'Candidatus Weimeria bifida' gen. nov., sp. nov., and 'Candidatus Pseudoramibacter fermentans' sp. nov.</title>
        <authorList>
            <person name="Scarborough M.J."/>
            <person name="Myers K.S."/>
            <person name="Donohue T.J."/>
            <person name="Noguera D.R."/>
        </authorList>
    </citation>
    <scope>NUCLEOTIDE SEQUENCE</scope>
    <source>
        <strain evidence="1">LCO1.1</strain>
    </source>
</reference>
<evidence type="ECO:0000313" key="2">
    <source>
        <dbReference type="Proteomes" id="UP000460257"/>
    </source>
</evidence>
<sequence length="128" mass="14543">MNAIVDKDVEPIYEKLSPKLKKQKGIKKQIKELIDALGSDIVKWQMTSKEVLSKSVSEGKLEKEYDAWELRHIKTENGQEYILDICVYSANVNDPDTVGIYAIDLLTEGESSIDQENVYTISGFEDKD</sequence>
<dbReference type="AlphaFoldDB" id="A0A6N7IY86"/>
<comment type="caution">
    <text evidence="1">The sequence shown here is derived from an EMBL/GenBank/DDBJ whole genome shotgun (WGS) entry which is preliminary data.</text>
</comment>